<organism evidence="2 3">
    <name type="scientific">Enterocloster clostridioformis</name>
    <dbReference type="NCBI Taxonomy" id="1531"/>
    <lineage>
        <taxon>Bacteria</taxon>
        <taxon>Bacillati</taxon>
        <taxon>Bacillota</taxon>
        <taxon>Clostridia</taxon>
        <taxon>Lachnospirales</taxon>
        <taxon>Lachnospiraceae</taxon>
        <taxon>Enterocloster</taxon>
    </lineage>
</organism>
<sequence length="167" mass="18762">MDWNLFWTAFGAIGTTIGSLITALAVVIAVKQYKQPLNKIVKVEMSSAVSCDELGNPLAFYCISIKNKGIRTVQINSINIQGKKKVLWLNNAQFESNAKINLPIKIEPEESKDFLFEVDNFKRQIKKAVVGKAIGKNQRLVVFVTDSLSDKYYCKTNMRISSLIKTL</sequence>
<feature type="transmembrane region" description="Helical" evidence="1">
    <location>
        <begin position="6"/>
        <end position="30"/>
    </location>
</feature>
<accession>A0AAP9S5C4</accession>
<name>A0AAP9S5C4_9FIRM</name>
<gene>
    <name evidence="2" type="ORF">FOC47_00300</name>
</gene>
<dbReference type="Proteomes" id="UP000501069">
    <property type="component" value="Chromosome"/>
</dbReference>
<dbReference type="RefSeq" id="WP_003523704.1">
    <property type="nucleotide sequence ID" value="NZ_CABKQO010000001.1"/>
</dbReference>
<proteinExistence type="predicted"/>
<dbReference type="GeneID" id="57959589"/>
<protein>
    <submittedName>
        <fullName evidence="2">Uncharacterized protein</fullName>
    </submittedName>
</protein>
<reference evidence="2 3" key="1">
    <citation type="submission" date="2019-11" db="EMBL/GenBank/DDBJ databases">
        <title>FDA dAtabase for Regulatory Grade micrObial Sequences (FDA-ARGOS): Supporting development and validation of Infectious Disease Dx tests.</title>
        <authorList>
            <person name="Turner S."/>
            <person name="Byrd R."/>
            <person name="Tallon L."/>
            <person name="Sadzewicz L."/>
            <person name="Vavikolanu K."/>
            <person name="Mehta A."/>
            <person name="Aluvathingal J."/>
            <person name="Nadendla S."/>
            <person name="Myers T."/>
            <person name="Yan Y."/>
            <person name="Sichtig H."/>
        </authorList>
    </citation>
    <scope>NUCLEOTIDE SEQUENCE [LARGE SCALE GENOMIC DNA]</scope>
    <source>
        <strain evidence="2 3">FDAARGOS_739</strain>
    </source>
</reference>
<evidence type="ECO:0000313" key="3">
    <source>
        <dbReference type="Proteomes" id="UP000501069"/>
    </source>
</evidence>
<keyword evidence="1" id="KW-0472">Membrane</keyword>
<keyword evidence="1" id="KW-0812">Transmembrane</keyword>
<dbReference type="AlphaFoldDB" id="A0AAP9S5C4"/>
<dbReference type="EMBL" id="CP050964">
    <property type="protein sequence ID" value="QIX89158.1"/>
    <property type="molecule type" value="Genomic_DNA"/>
</dbReference>
<keyword evidence="1" id="KW-1133">Transmembrane helix</keyword>
<evidence type="ECO:0000313" key="2">
    <source>
        <dbReference type="EMBL" id="QIX89158.1"/>
    </source>
</evidence>
<evidence type="ECO:0000256" key="1">
    <source>
        <dbReference type="SAM" id="Phobius"/>
    </source>
</evidence>